<evidence type="ECO:0000313" key="2">
    <source>
        <dbReference type="EMBL" id="TMS39538.1"/>
    </source>
</evidence>
<sequence>MFPIVWPLLSSTLRACMRCARGLDADYKTNSCALVISVSLVLIFGGSECGLSAAVWGTGERSYDFRWVYSFPGVNSQNYKQIWVISGCAIQVLRRHA</sequence>
<evidence type="ECO:0000256" key="1">
    <source>
        <dbReference type="SAM" id="Phobius"/>
    </source>
</evidence>
<reference evidence="2 3" key="2">
    <citation type="journal article" date="2019" name="G3 (Bethesda)">
        <title>Hybrid Assembly of the Genome of the Entomopathogenic Nematode Steinernema carpocapsae Identifies the X-Chromosome.</title>
        <authorList>
            <person name="Serra L."/>
            <person name="Macchietto M."/>
            <person name="Macias-Munoz A."/>
            <person name="McGill C.J."/>
            <person name="Rodriguez I.M."/>
            <person name="Rodriguez B."/>
            <person name="Murad R."/>
            <person name="Mortazavi A."/>
        </authorList>
    </citation>
    <scope>NUCLEOTIDE SEQUENCE [LARGE SCALE GENOMIC DNA]</scope>
    <source>
        <strain evidence="2 3">ALL</strain>
    </source>
</reference>
<keyword evidence="1" id="KW-0812">Transmembrane</keyword>
<organism evidence="2 3">
    <name type="scientific">Steinernema carpocapsae</name>
    <name type="common">Entomopathogenic nematode</name>
    <dbReference type="NCBI Taxonomy" id="34508"/>
    <lineage>
        <taxon>Eukaryota</taxon>
        <taxon>Metazoa</taxon>
        <taxon>Ecdysozoa</taxon>
        <taxon>Nematoda</taxon>
        <taxon>Chromadorea</taxon>
        <taxon>Rhabditida</taxon>
        <taxon>Tylenchina</taxon>
        <taxon>Panagrolaimomorpha</taxon>
        <taxon>Strongyloidoidea</taxon>
        <taxon>Steinernematidae</taxon>
        <taxon>Steinernema</taxon>
    </lineage>
</organism>
<keyword evidence="1" id="KW-0472">Membrane</keyword>
<proteinExistence type="predicted"/>
<accession>A0A4U8V7U9</accession>
<name>A0A4U8V7U9_STECR</name>
<dbReference type="AlphaFoldDB" id="A0A4U8V7U9"/>
<dbReference type="EMBL" id="AZBU02000001">
    <property type="protein sequence ID" value="TMS39538.1"/>
    <property type="molecule type" value="Genomic_DNA"/>
</dbReference>
<keyword evidence="1" id="KW-1133">Transmembrane helix</keyword>
<keyword evidence="3" id="KW-1185">Reference proteome</keyword>
<dbReference type="Proteomes" id="UP000298663">
    <property type="component" value="Unassembled WGS sequence"/>
</dbReference>
<feature type="transmembrane region" description="Helical" evidence="1">
    <location>
        <begin position="34"/>
        <end position="56"/>
    </location>
</feature>
<evidence type="ECO:0000313" key="3">
    <source>
        <dbReference type="Proteomes" id="UP000298663"/>
    </source>
</evidence>
<comment type="caution">
    <text evidence="2">The sequence shown here is derived from an EMBL/GenBank/DDBJ whole genome shotgun (WGS) entry which is preliminary data.</text>
</comment>
<reference evidence="2 3" key="1">
    <citation type="journal article" date="2015" name="Genome Biol.">
        <title>Comparative genomics of Steinernema reveals deeply conserved gene regulatory networks.</title>
        <authorList>
            <person name="Dillman A.R."/>
            <person name="Macchietto M."/>
            <person name="Porter C.F."/>
            <person name="Rogers A."/>
            <person name="Williams B."/>
            <person name="Antoshechkin I."/>
            <person name="Lee M.M."/>
            <person name="Goodwin Z."/>
            <person name="Lu X."/>
            <person name="Lewis E.E."/>
            <person name="Goodrich-Blair H."/>
            <person name="Stock S.P."/>
            <person name="Adams B.J."/>
            <person name="Sternberg P.W."/>
            <person name="Mortazavi A."/>
        </authorList>
    </citation>
    <scope>NUCLEOTIDE SEQUENCE [LARGE SCALE GENOMIC DNA]</scope>
    <source>
        <strain evidence="2 3">ALL</strain>
    </source>
</reference>
<gene>
    <name evidence="2" type="ORF">L596_006046</name>
</gene>
<protein>
    <submittedName>
        <fullName evidence="2">Uncharacterized protein</fullName>
    </submittedName>
</protein>